<dbReference type="OrthoDB" id="8670769at2"/>
<keyword evidence="4 5" id="KW-0472">Membrane</keyword>
<dbReference type="Proteomes" id="UP000054729">
    <property type="component" value="Unassembled WGS sequence"/>
</dbReference>
<dbReference type="RefSeq" id="WP_058480486.1">
    <property type="nucleotide sequence ID" value="NZ_CAAAIQ010000004.1"/>
</dbReference>
<comment type="subcellular location">
    <subcellularLocation>
        <location evidence="1">Membrane</location>
        <topology evidence="1">Multi-pass membrane protein</topology>
    </subcellularLocation>
</comment>
<feature type="domain" description="Integral membrane bound transporter" evidence="6">
    <location>
        <begin position="20"/>
        <end position="142"/>
    </location>
</feature>
<dbReference type="Pfam" id="PF13515">
    <property type="entry name" value="FUSC_2"/>
    <property type="match status" value="1"/>
</dbReference>
<comment type="caution">
    <text evidence="7">The sequence shown here is derived from an EMBL/GenBank/DDBJ whole genome shotgun (WGS) entry which is preliminary data.</text>
</comment>
<keyword evidence="3 5" id="KW-1133">Transmembrane helix</keyword>
<keyword evidence="8" id="KW-1185">Reference proteome</keyword>
<gene>
    <name evidence="7" type="ORF">Lwal_1830</name>
</gene>
<protein>
    <submittedName>
        <fullName evidence="7">Fusaric acid resistance protein family protein</fullName>
    </submittedName>
</protein>
<keyword evidence="2 5" id="KW-0812">Transmembrane</keyword>
<evidence type="ECO:0000256" key="1">
    <source>
        <dbReference type="ARBA" id="ARBA00004141"/>
    </source>
</evidence>
<dbReference type="PATRIC" id="fig|66969.6.peg.1991"/>
<dbReference type="InterPro" id="IPR049453">
    <property type="entry name" value="Memb_transporter_dom"/>
</dbReference>
<dbReference type="EMBL" id="LNZB01000041">
    <property type="protein sequence ID" value="KTD78395.1"/>
    <property type="molecule type" value="Genomic_DNA"/>
</dbReference>
<evidence type="ECO:0000256" key="2">
    <source>
        <dbReference type="ARBA" id="ARBA00022692"/>
    </source>
</evidence>
<evidence type="ECO:0000256" key="4">
    <source>
        <dbReference type="ARBA" id="ARBA00023136"/>
    </source>
</evidence>
<dbReference type="GO" id="GO:0016020">
    <property type="term" value="C:membrane"/>
    <property type="evidence" value="ECO:0007669"/>
    <property type="project" value="UniProtKB-SubCell"/>
</dbReference>
<dbReference type="STRING" id="66969.Lwal_1830"/>
<reference evidence="7 8" key="1">
    <citation type="submission" date="2015-11" db="EMBL/GenBank/DDBJ databases">
        <title>Genomic analysis of 38 Legionella species identifies large and diverse effector repertoires.</title>
        <authorList>
            <person name="Burstein D."/>
            <person name="Amaro F."/>
            <person name="Zusman T."/>
            <person name="Lifshitz Z."/>
            <person name="Cohen O."/>
            <person name="Gilbert J.A."/>
            <person name="Pupko T."/>
            <person name="Shuman H.A."/>
            <person name="Segal G."/>
        </authorList>
    </citation>
    <scope>NUCLEOTIDE SEQUENCE [LARGE SCALE GENOMIC DNA]</scope>
    <source>
        <strain evidence="7 8">ATCC 51914</strain>
    </source>
</reference>
<feature type="transmembrane region" description="Helical" evidence="5">
    <location>
        <begin position="128"/>
        <end position="147"/>
    </location>
</feature>
<feature type="transmembrane region" description="Helical" evidence="5">
    <location>
        <begin position="103"/>
        <end position="122"/>
    </location>
</feature>
<evidence type="ECO:0000256" key="3">
    <source>
        <dbReference type="ARBA" id="ARBA00022989"/>
    </source>
</evidence>
<dbReference type="AlphaFoldDB" id="A0A0W1AAR4"/>
<evidence type="ECO:0000313" key="7">
    <source>
        <dbReference type="EMBL" id="KTD78395.1"/>
    </source>
</evidence>
<organism evidence="7 8">
    <name type="scientific">Legionella waltersii</name>
    <dbReference type="NCBI Taxonomy" id="66969"/>
    <lineage>
        <taxon>Bacteria</taxon>
        <taxon>Pseudomonadati</taxon>
        <taxon>Pseudomonadota</taxon>
        <taxon>Gammaproteobacteria</taxon>
        <taxon>Legionellales</taxon>
        <taxon>Legionellaceae</taxon>
        <taxon>Legionella</taxon>
    </lineage>
</organism>
<proteinExistence type="predicted"/>
<name>A0A0W1AAR4_9GAMM</name>
<sequence length="323" mass="37424">MRENTKLALQTALALFITETLCYLFKVEKGYWATLTAMGLTSLTWGESIKRSIERISMTILGGVTATLLYFVLPPMPVYYFICLISFLYFSLLFTISSQLLSLFSMTAFVVFLFGLLSGWTSELLEERIADTILGATVALVIGYFFFSRKPDTNQLLINYFEKLRSYMQAFLETPHLMPSLMTQIMMELDLLLNQSIHISYSLILHHKRNKQFKHLIELLRISSHQLLALINIYSFRNNEFSEHQKTDFMLKIKQTEVNINRLIEQLSTTEKSTLPFLEDIRITHIRENSSAQLFIAHANYVLVQINQSLKSFNEYLNSISSR</sequence>
<accession>A0A0W1AAR4</accession>
<evidence type="ECO:0000259" key="6">
    <source>
        <dbReference type="Pfam" id="PF13515"/>
    </source>
</evidence>
<feature type="transmembrane region" description="Helical" evidence="5">
    <location>
        <begin position="79"/>
        <end position="96"/>
    </location>
</feature>
<evidence type="ECO:0000313" key="8">
    <source>
        <dbReference type="Proteomes" id="UP000054729"/>
    </source>
</evidence>
<evidence type="ECO:0000256" key="5">
    <source>
        <dbReference type="SAM" id="Phobius"/>
    </source>
</evidence>